<evidence type="ECO:0000313" key="13">
    <source>
        <dbReference type="EMBL" id="AEX01803.1"/>
    </source>
</evidence>
<evidence type="ECO:0000256" key="3">
    <source>
        <dbReference type="ARBA" id="ARBA00022723"/>
    </source>
</evidence>
<evidence type="ECO:0000259" key="12">
    <source>
        <dbReference type="Pfam" id="PF23914"/>
    </source>
</evidence>
<dbReference type="GO" id="GO:0017004">
    <property type="term" value="P:cytochrome complex assembly"/>
    <property type="evidence" value="ECO:0007669"/>
    <property type="project" value="UniProtKB-KW"/>
</dbReference>
<evidence type="ECO:0000313" key="14">
    <source>
        <dbReference type="Proteomes" id="UP000007843"/>
    </source>
</evidence>
<dbReference type="PANTHER" id="PTHR47870">
    <property type="entry name" value="CYTOCHROME C-TYPE BIOGENESIS PROTEIN CCMH"/>
    <property type="match status" value="1"/>
</dbReference>
<proteinExistence type="inferred from homology"/>
<sequence length="352" mass="38975">MRLLLSALMLLLCANALAAIDVMPFKDEEQEQRFRLLTEQLRCPKCQNNSIADSSSAIAADLRQKVFTLMQEGKSDSDIVDYMVARYGNFVTYDPPLTPLTMLLWVVPAAAIAMGGWAIVARSRRRVRPGQETFSDGRAPEDKSAGPWIFIPGAALALAVGAVSYSQTGHYQQVQRWQQAVAQTPALLARVQDPKAQPLDEDELRRLALGLRTTLWQNPDASIEDWLMLGRLGRVLDNAAMATQAYARAYALAPDNDSAAFGYAEALLRVSDPRGGALVRQLMEGQRVNDRLLNLYALSASEQAHFSEALTAWRLLLKRLPPDDTHRAVIEHHINQTEQRLTHGHPAVDAQG</sequence>
<dbReference type="HOGENOM" id="CLU_036074_0_0_6"/>
<comment type="function">
    <text evidence="10">Possible subunit of a heme lyase.</text>
</comment>
<accession>A0A0H3GZZ6</accession>
<gene>
    <name evidence="13" type="ordered locus">KOX_00280</name>
</gene>
<evidence type="ECO:0000256" key="1">
    <source>
        <dbReference type="ARBA" id="ARBA00010342"/>
    </source>
</evidence>
<dbReference type="GO" id="GO:0046872">
    <property type="term" value="F:metal ion binding"/>
    <property type="evidence" value="ECO:0007669"/>
    <property type="project" value="UniProtKB-KW"/>
</dbReference>
<keyword evidence="8 10" id="KW-0408">Iron</keyword>
<dbReference type="InterPro" id="IPR005616">
    <property type="entry name" value="CcmH/CycL/Ccl2/NrfF_N"/>
</dbReference>
<dbReference type="InterPro" id="IPR056413">
    <property type="entry name" value="TPR_CcmH_CycH"/>
</dbReference>
<evidence type="ECO:0000256" key="6">
    <source>
        <dbReference type="ARBA" id="ARBA00022748"/>
    </source>
</evidence>
<keyword evidence="7 9" id="KW-0802">TPR repeat</keyword>
<reference evidence="13 14" key="1">
    <citation type="journal article" date="2012" name="J. Bacteriol.">
        <title>Complete genome sequence of Klebsiella oxytoca KCTC 1686, used in production of 2,3-butanediol.</title>
        <authorList>
            <person name="Shin S.H."/>
            <person name="Kim S."/>
            <person name="Kim J.Y."/>
            <person name="Lee S."/>
            <person name="Um Y."/>
            <person name="Oh M.K."/>
            <person name="Kim Y.R."/>
            <person name="Lee J."/>
            <person name="Yang K.S."/>
        </authorList>
    </citation>
    <scope>NUCLEOTIDE SEQUENCE [LARGE SCALE GENOMIC DNA]</scope>
    <source>
        <strain evidence="14">ATCC 8724 / DSM 4798 / JCM 20051 / NBRC 3318 / NRRL B-199 / KCTC 1686</strain>
    </source>
</reference>
<dbReference type="InterPro" id="IPR019734">
    <property type="entry name" value="TPR_rpt"/>
</dbReference>
<feature type="domain" description="Cytochrome c-type biogenesis protein H TPR" evidence="12">
    <location>
        <begin position="173"/>
        <end position="326"/>
    </location>
</feature>
<feature type="transmembrane region" description="Helical" evidence="10">
    <location>
        <begin position="102"/>
        <end position="121"/>
    </location>
</feature>
<dbReference type="PANTHER" id="PTHR47870:SF1">
    <property type="entry name" value="CYTOCHROME C-TYPE BIOGENESIS PROTEIN CCMH"/>
    <property type="match status" value="1"/>
</dbReference>
<dbReference type="InterPro" id="IPR051263">
    <property type="entry name" value="C-type_cytochrome_biogenesis"/>
</dbReference>
<dbReference type="Proteomes" id="UP000007843">
    <property type="component" value="Chromosome"/>
</dbReference>
<dbReference type="Gene3D" id="1.25.40.10">
    <property type="entry name" value="Tetratricopeptide repeat domain"/>
    <property type="match status" value="1"/>
</dbReference>
<dbReference type="InterPro" id="IPR038297">
    <property type="entry name" value="CcmH/CycL/NrfF/Ccl2_sf"/>
</dbReference>
<keyword evidence="10" id="KW-1133">Transmembrane helix</keyword>
<evidence type="ECO:0000256" key="10">
    <source>
        <dbReference type="RuleBase" id="RU364112"/>
    </source>
</evidence>
<dbReference type="Pfam" id="PF03918">
    <property type="entry name" value="CcmH"/>
    <property type="match status" value="1"/>
</dbReference>
<keyword evidence="4 10" id="KW-0732">Signal</keyword>
<keyword evidence="2 10" id="KW-0349">Heme</keyword>
<keyword evidence="10" id="KW-0472">Membrane</keyword>
<dbReference type="GO" id="GO:0005886">
    <property type="term" value="C:plasma membrane"/>
    <property type="evidence" value="ECO:0007669"/>
    <property type="project" value="TreeGrafter"/>
</dbReference>
<organism evidence="13 14">
    <name type="scientific">Klebsiella michiganensis (strain ATCC 8724 / DSM 4798 / JCM 20051 / NBRC 3318 / NRRL B-199 / KCTC 1686 / BUCSAV 143 / CCM 1901)</name>
    <dbReference type="NCBI Taxonomy" id="1006551"/>
    <lineage>
        <taxon>Bacteria</taxon>
        <taxon>Pseudomonadati</taxon>
        <taxon>Pseudomonadota</taxon>
        <taxon>Gammaproteobacteria</taxon>
        <taxon>Enterobacterales</taxon>
        <taxon>Enterobacteriaceae</taxon>
        <taxon>Klebsiella/Raoultella group</taxon>
        <taxon>Klebsiella</taxon>
    </lineage>
</organism>
<dbReference type="Gene3D" id="1.10.8.640">
    <property type="entry name" value="Cytochrome C biogenesis protein"/>
    <property type="match status" value="1"/>
</dbReference>
<dbReference type="PATRIC" id="fig|1006551.4.peg.51"/>
<keyword evidence="6" id="KW-0201">Cytochrome c-type biogenesis</keyword>
<evidence type="ECO:0000256" key="4">
    <source>
        <dbReference type="ARBA" id="ARBA00022729"/>
    </source>
</evidence>
<dbReference type="KEGG" id="kox:KOX_00280"/>
<evidence type="ECO:0000259" key="11">
    <source>
        <dbReference type="Pfam" id="PF03918"/>
    </source>
</evidence>
<name>A0A0H3GZZ6_KLEM8</name>
<evidence type="ECO:0000256" key="7">
    <source>
        <dbReference type="ARBA" id="ARBA00022803"/>
    </source>
</evidence>
<comment type="similarity">
    <text evidence="1 10">Belongs to the CcmH/CycL/Ccl2/NrfF family.</text>
</comment>
<dbReference type="SUPFAM" id="SSF48452">
    <property type="entry name" value="TPR-like"/>
    <property type="match status" value="1"/>
</dbReference>
<feature type="domain" description="CcmH/CycL/Ccl2/NrfF N-terminal" evidence="11">
    <location>
        <begin position="7"/>
        <end position="132"/>
    </location>
</feature>
<evidence type="ECO:0000256" key="9">
    <source>
        <dbReference type="PROSITE-ProRule" id="PRU00339"/>
    </source>
</evidence>
<dbReference type="FunFam" id="1.10.8.640:FF:000001">
    <property type="entry name" value="Cytochrome c-type biogenesis protein"/>
    <property type="match status" value="1"/>
</dbReference>
<feature type="repeat" description="TPR" evidence="9">
    <location>
        <begin position="223"/>
        <end position="256"/>
    </location>
</feature>
<dbReference type="CDD" id="cd16378">
    <property type="entry name" value="CcmH_N"/>
    <property type="match status" value="1"/>
</dbReference>
<dbReference type="PROSITE" id="PS50005">
    <property type="entry name" value="TPR"/>
    <property type="match status" value="1"/>
</dbReference>
<dbReference type="GeneID" id="66558325"/>
<keyword evidence="10" id="KW-0812">Transmembrane</keyword>
<feature type="chain" id="PRO_5011021837" description="Cytochrome c-type biogenesis protein" evidence="10">
    <location>
        <begin position="19"/>
        <end position="352"/>
    </location>
</feature>
<dbReference type="Pfam" id="PF23914">
    <property type="entry name" value="TPR_CcmH_CycH"/>
    <property type="match status" value="1"/>
</dbReference>
<evidence type="ECO:0000256" key="8">
    <source>
        <dbReference type="ARBA" id="ARBA00023004"/>
    </source>
</evidence>
<feature type="signal peptide" evidence="10">
    <location>
        <begin position="1"/>
        <end position="18"/>
    </location>
</feature>
<dbReference type="AlphaFoldDB" id="A0A0H3GZZ6"/>
<keyword evidence="5" id="KW-0677">Repeat</keyword>
<evidence type="ECO:0000256" key="2">
    <source>
        <dbReference type="ARBA" id="ARBA00022617"/>
    </source>
</evidence>
<dbReference type="InterPro" id="IPR011990">
    <property type="entry name" value="TPR-like_helical_dom_sf"/>
</dbReference>
<dbReference type="EMBL" id="CP003218">
    <property type="protein sequence ID" value="AEX01803.1"/>
    <property type="molecule type" value="Genomic_DNA"/>
</dbReference>
<keyword evidence="3 10" id="KW-0479">Metal-binding</keyword>
<evidence type="ECO:0000256" key="5">
    <source>
        <dbReference type="ARBA" id="ARBA00022737"/>
    </source>
</evidence>
<protein>
    <recommendedName>
        <fullName evidence="10">Cytochrome c-type biogenesis protein</fullName>
    </recommendedName>
</protein>
<dbReference type="RefSeq" id="WP_014226472.1">
    <property type="nucleotide sequence ID" value="NC_016612.1"/>
</dbReference>